<dbReference type="SUPFAM" id="SSF52540">
    <property type="entry name" value="P-loop containing nucleoside triphosphate hydrolases"/>
    <property type="match status" value="1"/>
</dbReference>
<dbReference type="EMBL" id="CDPU01000023">
    <property type="protein sequence ID" value="CEO51525.1"/>
    <property type="molecule type" value="Genomic_DNA"/>
</dbReference>
<protein>
    <recommendedName>
        <fullName evidence="2">AAA+ ATPase domain-containing protein</fullName>
    </recommendedName>
</protein>
<dbReference type="GO" id="GO:0016887">
    <property type="term" value="F:ATP hydrolysis activity"/>
    <property type="evidence" value="ECO:0007669"/>
    <property type="project" value="InterPro"/>
</dbReference>
<dbReference type="Gene3D" id="3.40.50.300">
    <property type="entry name" value="P-loop containing nucleotide triphosphate hydrolases"/>
    <property type="match status" value="1"/>
</dbReference>
<dbReference type="Pfam" id="PF00004">
    <property type="entry name" value="AAA"/>
    <property type="match status" value="1"/>
</dbReference>
<feature type="region of interest" description="Disordered" evidence="1">
    <location>
        <begin position="610"/>
        <end position="732"/>
    </location>
</feature>
<name>A0A0B7K9C2_BIOOC</name>
<gene>
    <name evidence="3" type="ORF">BN869_000007583_1</name>
</gene>
<feature type="compositionally biased region" description="Acidic residues" evidence="1">
    <location>
        <begin position="152"/>
        <end position="162"/>
    </location>
</feature>
<dbReference type="InterPro" id="IPR054289">
    <property type="entry name" value="DUF7025"/>
</dbReference>
<dbReference type="GO" id="GO:0005524">
    <property type="term" value="F:ATP binding"/>
    <property type="evidence" value="ECO:0007669"/>
    <property type="project" value="InterPro"/>
</dbReference>
<dbReference type="PANTHER" id="PTHR46411">
    <property type="entry name" value="FAMILY ATPASE, PUTATIVE-RELATED"/>
    <property type="match status" value="1"/>
</dbReference>
<feature type="region of interest" description="Disordered" evidence="1">
    <location>
        <begin position="37"/>
        <end position="170"/>
    </location>
</feature>
<dbReference type="InterPro" id="IPR003959">
    <property type="entry name" value="ATPase_AAA_core"/>
</dbReference>
<feature type="region of interest" description="Disordered" evidence="1">
    <location>
        <begin position="1"/>
        <end position="23"/>
    </location>
</feature>
<sequence>MDQAEGQTSRHSEAKPSRQGEDLCHRLSETNKVAHAAKKGISKNMHSCDGRNKQNSTIQKTPKKKVAITTDGLSGAKEDSDESSSDEDLNHNEDSSSDSEDGEEDSVKSKSMKSTKSSRPSKKNRDRPKRSRSKAKRSAKKKYLASGSDSSESSDTESDEGSDGGPSDKADEFNLKQELLALKTQIALLTDQQASLHGGFGHPTNTSSNPYMATMPGAPMLLNSLPTRPSLDLSDLTSQTTNRGKKRVDLDTLLGQARMRKLLGANGSDAQRVGTASTEKMKKKTTMRAEFKRVDWVWDTSSYQFRLQDSAEVTTDAQYDEFVFHVRRMFDVEGKYRKTCVDIKSKLLRECLHDVIGNIQGVSLVDETPKLDPNLLFLYLDELRVHLKALKGLEPAGDTKKVRQKNQKRLDDKRKHLKVLIKYLDHDYASLKASLIPMLQNGLITFELLWALWKPGTLAYSPTYGNNDIPRVFRVEASERHNSLTKGEFYFIDGKYFEYDGKRFGLGNVSEDVLEFTGARKITSLPCYPLAYCANEAAIRKELVERGKKFVALSGMHYRGYNGMAYLKRKKGTVRFNIQNSRIMIDPATFRRINPNYYVSHVRPQDHDIISSGASEEDDDEGHGCNDGDSSENGDSQIRHITKVVKDKNGDIHMVRMDKSSLPGKRREQNLEDIPAKSGDSKDNDHQNSAASEPAEKGSISKTEDKSSSEMPSNVDDEESKDQAETPNATFTDEEYLIASPLVLGFSFAEKQWLEFSVADVRDIQWNDQAWESLVLDPETKDLIRALVESRKFNAATKIDDVIQGKGKGLVTVLHGPPGVGKTLTAEGISELLKCPLYMASAGELGTDSRFLEHELQKILDICHTWGAILLLDEADVFLEKRNMQDIHRNALVSIFLRQLEYFQGILFLTTNRVETFDEAFQSRIHIALRYEKLDVKAKKAVFKLFIGRVQEHGRIAMKPLEDHELNTLAKHDLNGREIKNVVGSAQDLAANRGEALSMKHINQVLEVHAKFGRDLKGGTGFEDAMRSYF</sequence>
<organism evidence="3">
    <name type="scientific">Bionectria ochroleuca</name>
    <name type="common">Gliocladium roseum</name>
    <dbReference type="NCBI Taxonomy" id="29856"/>
    <lineage>
        <taxon>Eukaryota</taxon>
        <taxon>Fungi</taxon>
        <taxon>Dikarya</taxon>
        <taxon>Ascomycota</taxon>
        <taxon>Pezizomycotina</taxon>
        <taxon>Sordariomycetes</taxon>
        <taxon>Hypocreomycetidae</taxon>
        <taxon>Hypocreales</taxon>
        <taxon>Bionectriaceae</taxon>
        <taxon>Clonostachys</taxon>
    </lineage>
</organism>
<feature type="compositionally biased region" description="Basic and acidic residues" evidence="1">
    <location>
        <begin position="8"/>
        <end position="23"/>
    </location>
</feature>
<dbReference type="CDD" id="cd19481">
    <property type="entry name" value="RecA-like_protease"/>
    <property type="match status" value="1"/>
</dbReference>
<dbReference type="SMART" id="SM00382">
    <property type="entry name" value="AAA"/>
    <property type="match status" value="1"/>
</dbReference>
<dbReference type="PANTHER" id="PTHR46411:SF1">
    <property type="entry name" value="FAMILY ATPASE, PUTATIVE (AFU_ORTHOLOGUE AFUA_7G05752)-RELATED"/>
    <property type="match status" value="1"/>
</dbReference>
<dbReference type="AlphaFoldDB" id="A0A0B7K9C2"/>
<dbReference type="InterPro" id="IPR003593">
    <property type="entry name" value="AAA+_ATPase"/>
</dbReference>
<dbReference type="Pfam" id="PF22942">
    <property type="entry name" value="DUF7025"/>
    <property type="match status" value="1"/>
</dbReference>
<feature type="compositionally biased region" description="Basic and acidic residues" evidence="1">
    <location>
        <begin position="644"/>
        <end position="670"/>
    </location>
</feature>
<accession>A0A0B7K9C2</accession>
<feature type="compositionally biased region" description="Acidic residues" evidence="1">
    <location>
        <begin position="95"/>
        <end position="104"/>
    </location>
</feature>
<reference evidence="3" key="1">
    <citation type="submission" date="2015-01" db="EMBL/GenBank/DDBJ databases">
        <authorList>
            <person name="Durling Mikael"/>
        </authorList>
    </citation>
    <scope>NUCLEOTIDE SEQUENCE</scope>
</reference>
<feature type="compositionally biased region" description="Basic residues" evidence="1">
    <location>
        <begin position="119"/>
        <end position="143"/>
    </location>
</feature>
<proteinExistence type="predicted"/>
<feature type="domain" description="AAA+ ATPase" evidence="2">
    <location>
        <begin position="808"/>
        <end position="935"/>
    </location>
</feature>
<evidence type="ECO:0000313" key="3">
    <source>
        <dbReference type="EMBL" id="CEO51525.1"/>
    </source>
</evidence>
<dbReference type="InterPro" id="IPR027417">
    <property type="entry name" value="P-loop_NTPase"/>
</dbReference>
<evidence type="ECO:0000259" key="2">
    <source>
        <dbReference type="SMART" id="SM00382"/>
    </source>
</evidence>
<evidence type="ECO:0000256" key="1">
    <source>
        <dbReference type="SAM" id="MobiDB-lite"/>
    </source>
</evidence>